<dbReference type="PANTHER" id="PTHR34315">
    <property type="match status" value="1"/>
</dbReference>
<gene>
    <name evidence="1" type="ORF">Bhyg_01248</name>
</gene>
<keyword evidence="2" id="KW-1185">Reference proteome</keyword>
<dbReference type="SUPFAM" id="SSF49482">
    <property type="entry name" value="Aromatic compound dioxygenase"/>
    <property type="match status" value="4"/>
</dbReference>
<name>A0A9Q0NAV9_9DIPT</name>
<accession>A0A9Q0NAV9</accession>
<comment type="caution">
    <text evidence="1">The sequence shown here is derived from an EMBL/GenBank/DDBJ whole genome shotgun (WGS) entry which is preliminary data.</text>
</comment>
<organism evidence="1 2">
    <name type="scientific">Pseudolycoriella hygida</name>
    <dbReference type="NCBI Taxonomy" id="35572"/>
    <lineage>
        <taxon>Eukaryota</taxon>
        <taxon>Metazoa</taxon>
        <taxon>Ecdysozoa</taxon>
        <taxon>Arthropoda</taxon>
        <taxon>Hexapoda</taxon>
        <taxon>Insecta</taxon>
        <taxon>Pterygota</taxon>
        <taxon>Neoptera</taxon>
        <taxon>Endopterygota</taxon>
        <taxon>Diptera</taxon>
        <taxon>Nematocera</taxon>
        <taxon>Sciaroidea</taxon>
        <taxon>Sciaridae</taxon>
        <taxon>Pseudolycoriella</taxon>
    </lineage>
</organism>
<dbReference type="Gene3D" id="2.60.130.10">
    <property type="entry name" value="Aromatic compound dioxygenase"/>
    <property type="match status" value="4"/>
</dbReference>
<evidence type="ECO:0000313" key="2">
    <source>
        <dbReference type="Proteomes" id="UP001151699"/>
    </source>
</evidence>
<dbReference type="InterPro" id="IPR015889">
    <property type="entry name" value="Intradiol_dOase_core"/>
</dbReference>
<dbReference type="Proteomes" id="UP001151699">
    <property type="component" value="Chromosome A"/>
</dbReference>
<dbReference type="EMBL" id="WJQU01000001">
    <property type="protein sequence ID" value="KAJ6646039.1"/>
    <property type="molecule type" value="Genomic_DNA"/>
</dbReference>
<feature type="non-terminal residue" evidence="1">
    <location>
        <position position="1"/>
    </location>
</feature>
<dbReference type="AlphaFoldDB" id="A0A9Q0NAV9"/>
<dbReference type="OrthoDB" id="7776735at2759"/>
<evidence type="ECO:0000313" key="1">
    <source>
        <dbReference type="EMBL" id="KAJ6646039.1"/>
    </source>
</evidence>
<dbReference type="GO" id="GO:0005506">
    <property type="term" value="F:iron ion binding"/>
    <property type="evidence" value="ECO:0007669"/>
    <property type="project" value="InterPro"/>
</dbReference>
<proteinExistence type="predicted"/>
<sequence length="660" mass="74697">AVTVNAADNQNQCALLSDDGLEPRQNSCVLSPETVEGPYHIDKLLERSDVTDGEQGIPLDLTFLIRDSKTCELLPNVIVDIWQCNSTGFYSGFVSEGNGYRSKRGIPTDESRFLRGVQTTNANGEVKFRTIYPGWYINRAVHIHIKLYYGMDTTTAKYTGQLYFNEDINEAVSDVLPYSTLKAYRTLNSADLYYTTDQGTRTTLQLTGSVMTGFNATTFVIGIERQESKRGIPTDESRFLRGVQTTNANGEVKFRTIYPGWYVNRAVHIHIKLYYGMDKTTAKYTGQLYFNEDTNKAVSDVLPYSTLKPYRTPNNADEYYTTDQGTRTTLQLTGSVMTGFNATTYVIGIERPESKRGIPTDESRFLRGIQITNANGEVKFRTIYPGWYANRAVHIHIKLYYGMDTTTAKYTGQLYFNEDVNEAVSDVLPYSTLKAYRTLNSADLYYTTDQGTRTTLLLTGSVMTGFIATTFVIGIERQEFEPQTWTYETGMLIHQLFNTTNRMNELNVQDNRDESRFLRGIQTTNANGEVKFRTIYPGWYVNRAVHIHIKLYYGMDTTTAKYTGQLYFNEDINEAVSDVLPYSTLKAYRTLNSVDQYYTTNQGTQTTLQVTGNVMTGFNATTFVIGIERPEASGSASSVFNLQQLFCVLALHVSLIYHSF</sequence>
<dbReference type="PANTHER" id="PTHR34315:SF1">
    <property type="entry name" value="INTRADIOL RING-CLEAVAGE DIOXYGENASES DOMAIN-CONTAINING PROTEIN-RELATED"/>
    <property type="match status" value="1"/>
</dbReference>
<protein>
    <recommendedName>
        <fullName evidence="3">Intradiol ring-cleavage dioxygenases domain-containing protein</fullName>
    </recommendedName>
</protein>
<dbReference type="GO" id="GO:0016702">
    <property type="term" value="F:oxidoreductase activity, acting on single donors with incorporation of molecular oxygen, incorporation of two atoms of oxygen"/>
    <property type="evidence" value="ECO:0007669"/>
    <property type="project" value="InterPro"/>
</dbReference>
<evidence type="ECO:0008006" key="3">
    <source>
        <dbReference type="Google" id="ProtNLM"/>
    </source>
</evidence>
<reference evidence="1" key="1">
    <citation type="submission" date="2022-07" db="EMBL/GenBank/DDBJ databases">
        <authorList>
            <person name="Trinca V."/>
            <person name="Uliana J.V.C."/>
            <person name="Torres T.T."/>
            <person name="Ward R.J."/>
            <person name="Monesi N."/>
        </authorList>
    </citation>
    <scope>NUCLEOTIDE SEQUENCE</scope>
    <source>
        <strain evidence="1">HSMRA1968</strain>
        <tissue evidence="1">Whole embryos</tissue>
    </source>
</reference>